<protein>
    <recommendedName>
        <fullName evidence="5">Vesicle transport protein</fullName>
    </recommendedName>
</protein>
<reference evidence="4" key="2">
    <citation type="journal article" date="2017" name="Nat. Plants">
        <title>The Aegilops tauschii genome reveals multiple impacts of transposons.</title>
        <authorList>
            <person name="Zhao G."/>
            <person name="Zou C."/>
            <person name="Li K."/>
            <person name="Wang K."/>
            <person name="Li T."/>
            <person name="Gao L."/>
            <person name="Zhang X."/>
            <person name="Wang H."/>
            <person name="Yang Z."/>
            <person name="Liu X."/>
            <person name="Jiang W."/>
            <person name="Mao L."/>
            <person name="Kong X."/>
            <person name="Jiao Y."/>
            <person name="Jia J."/>
        </authorList>
    </citation>
    <scope>NUCLEOTIDE SEQUENCE [LARGE SCALE GENOMIC DNA]</scope>
    <source>
        <strain evidence="4">cv. AL8/78</strain>
    </source>
</reference>
<feature type="transmembrane region" description="Helical" evidence="2">
    <location>
        <begin position="91"/>
        <end position="119"/>
    </location>
</feature>
<dbReference type="PANTHER" id="PTHR33115">
    <property type="entry name" value="ARM REPEAT SUPERFAMILY PROTEIN"/>
    <property type="match status" value="1"/>
</dbReference>
<evidence type="ECO:0000256" key="1">
    <source>
        <dbReference type="SAM" id="MobiDB-lite"/>
    </source>
</evidence>
<evidence type="ECO:0000313" key="3">
    <source>
        <dbReference type="EnsemblPlants" id="AET4Gv20210900.10"/>
    </source>
</evidence>
<dbReference type="Gramene" id="AET4Gv20210900.10">
    <property type="protein sequence ID" value="AET4Gv20210900.10"/>
    <property type="gene ID" value="AET4Gv20210900"/>
</dbReference>
<reference evidence="3" key="4">
    <citation type="submission" date="2019-03" db="UniProtKB">
        <authorList>
            <consortium name="EnsemblPlants"/>
        </authorList>
    </citation>
    <scope>IDENTIFICATION</scope>
</reference>
<evidence type="ECO:0000256" key="2">
    <source>
        <dbReference type="SAM" id="Phobius"/>
    </source>
</evidence>
<keyword evidence="2" id="KW-1133">Transmembrane helix</keyword>
<evidence type="ECO:0000313" key="4">
    <source>
        <dbReference type="Proteomes" id="UP000015105"/>
    </source>
</evidence>
<keyword evidence="2" id="KW-0472">Membrane</keyword>
<proteinExistence type="predicted"/>
<keyword evidence="4" id="KW-1185">Reference proteome</keyword>
<keyword evidence="2" id="KW-0812">Transmembrane</keyword>
<sequence length="175" mass="19371">RPGLVDPSHLSLRAALHRIPASYRILPSQVGCKSVYGDYIARLARCYFSGQPRRRMAGRARATGIRGNSGDGPKKRQREEMSLNRYAAMQAYLLMGVTGLGYLALLWSTVVLLGGFVTALGKKDFWCLTAISMIQAARSVMSCLLLRYSPSRHSVGLFVTLQLLICHFFGHVSFC</sequence>
<reference evidence="3" key="5">
    <citation type="journal article" date="2021" name="G3 (Bethesda)">
        <title>Aegilops tauschii genome assembly Aet v5.0 features greater sequence contiguity and improved annotation.</title>
        <authorList>
            <person name="Wang L."/>
            <person name="Zhu T."/>
            <person name="Rodriguez J.C."/>
            <person name="Deal K.R."/>
            <person name="Dubcovsky J."/>
            <person name="McGuire P.E."/>
            <person name="Lux T."/>
            <person name="Spannagl M."/>
            <person name="Mayer K.F.X."/>
            <person name="Baldrich P."/>
            <person name="Meyers B.C."/>
            <person name="Huo N."/>
            <person name="Gu Y.Q."/>
            <person name="Zhou H."/>
            <person name="Devos K.M."/>
            <person name="Bennetzen J.L."/>
            <person name="Unver T."/>
            <person name="Budak H."/>
            <person name="Gulick P.J."/>
            <person name="Galiba G."/>
            <person name="Kalapos B."/>
            <person name="Nelson D.R."/>
            <person name="Li P."/>
            <person name="You F.M."/>
            <person name="Luo M.C."/>
            <person name="Dvorak J."/>
        </authorList>
    </citation>
    <scope>NUCLEOTIDE SEQUENCE [LARGE SCALE GENOMIC DNA]</scope>
    <source>
        <strain evidence="3">cv. AL8/78</strain>
    </source>
</reference>
<reference evidence="4" key="1">
    <citation type="journal article" date="2014" name="Science">
        <title>Ancient hybridizations among the ancestral genomes of bread wheat.</title>
        <authorList>
            <consortium name="International Wheat Genome Sequencing Consortium,"/>
            <person name="Marcussen T."/>
            <person name="Sandve S.R."/>
            <person name="Heier L."/>
            <person name="Spannagl M."/>
            <person name="Pfeifer M."/>
            <person name="Jakobsen K.S."/>
            <person name="Wulff B.B."/>
            <person name="Steuernagel B."/>
            <person name="Mayer K.F."/>
            <person name="Olsen O.A."/>
        </authorList>
    </citation>
    <scope>NUCLEOTIDE SEQUENCE [LARGE SCALE GENOMIC DNA]</scope>
    <source>
        <strain evidence="4">cv. AL8/78</strain>
    </source>
</reference>
<evidence type="ECO:0008006" key="5">
    <source>
        <dbReference type="Google" id="ProtNLM"/>
    </source>
</evidence>
<feature type="transmembrane region" description="Helical" evidence="2">
    <location>
        <begin position="155"/>
        <end position="174"/>
    </location>
</feature>
<dbReference type="EnsemblPlants" id="AET4Gv20210900.10">
    <property type="protein sequence ID" value="AET4Gv20210900.10"/>
    <property type="gene ID" value="AET4Gv20210900"/>
</dbReference>
<organism evidence="3 4">
    <name type="scientific">Aegilops tauschii subsp. strangulata</name>
    <name type="common">Goatgrass</name>
    <dbReference type="NCBI Taxonomy" id="200361"/>
    <lineage>
        <taxon>Eukaryota</taxon>
        <taxon>Viridiplantae</taxon>
        <taxon>Streptophyta</taxon>
        <taxon>Embryophyta</taxon>
        <taxon>Tracheophyta</taxon>
        <taxon>Spermatophyta</taxon>
        <taxon>Magnoliopsida</taxon>
        <taxon>Liliopsida</taxon>
        <taxon>Poales</taxon>
        <taxon>Poaceae</taxon>
        <taxon>BOP clade</taxon>
        <taxon>Pooideae</taxon>
        <taxon>Triticodae</taxon>
        <taxon>Triticeae</taxon>
        <taxon>Triticinae</taxon>
        <taxon>Aegilops</taxon>
    </lineage>
</organism>
<accession>A0A453HJY2</accession>
<dbReference type="PANTHER" id="PTHR33115:SF25">
    <property type="entry name" value="CONDENSIN COMPLEX SUBUNIT 1 C-TERMINAL DOMAIN-CONTAINING PROTEIN"/>
    <property type="match status" value="1"/>
</dbReference>
<dbReference type="AlphaFoldDB" id="A0A453HJY2"/>
<reference evidence="3" key="3">
    <citation type="journal article" date="2017" name="Nature">
        <title>Genome sequence of the progenitor of the wheat D genome Aegilops tauschii.</title>
        <authorList>
            <person name="Luo M.C."/>
            <person name="Gu Y.Q."/>
            <person name="Puiu D."/>
            <person name="Wang H."/>
            <person name="Twardziok S.O."/>
            <person name="Deal K.R."/>
            <person name="Huo N."/>
            <person name="Zhu T."/>
            <person name="Wang L."/>
            <person name="Wang Y."/>
            <person name="McGuire P.E."/>
            <person name="Liu S."/>
            <person name="Long H."/>
            <person name="Ramasamy R.K."/>
            <person name="Rodriguez J.C."/>
            <person name="Van S.L."/>
            <person name="Yuan L."/>
            <person name="Wang Z."/>
            <person name="Xia Z."/>
            <person name="Xiao L."/>
            <person name="Anderson O.D."/>
            <person name="Ouyang S."/>
            <person name="Liang Y."/>
            <person name="Zimin A.V."/>
            <person name="Pertea G."/>
            <person name="Qi P."/>
            <person name="Bennetzen J.L."/>
            <person name="Dai X."/>
            <person name="Dawson M.W."/>
            <person name="Muller H.G."/>
            <person name="Kugler K."/>
            <person name="Rivarola-Duarte L."/>
            <person name="Spannagl M."/>
            <person name="Mayer K.F.X."/>
            <person name="Lu F.H."/>
            <person name="Bevan M.W."/>
            <person name="Leroy P."/>
            <person name="Li P."/>
            <person name="You F.M."/>
            <person name="Sun Q."/>
            <person name="Liu Z."/>
            <person name="Lyons E."/>
            <person name="Wicker T."/>
            <person name="Salzberg S.L."/>
            <person name="Devos K.M."/>
            <person name="Dvorak J."/>
        </authorList>
    </citation>
    <scope>NUCLEOTIDE SEQUENCE [LARGE SCALE GENOMIC DNA]</scope>
    <source>
        <strain evidence="3">cv. AL8/78</strain>
    </source>
</reference>
<feature type="region of interest" description="Disordered" evidence="1">
    <location>
        <begin position="57"/>
        <end position="77"/>
    </location>
</feature>
<name>A0A453HJY2_AEGTS</name>
<dbReference type="Proteomes" id="UP000015105">
    <property type="component" value="Chromosome 4D"/>
</dbReference>